<comment type="subcellular location">
    <subcellularLocation>
        <location evidence="1">Cytoplasm</location>
    </subcellularLocation>
</comment>
<dbReference type="PANTHER" id="PTHR43128:SF2">
    <property type="entry name" value="L-LACTATE DEHYDROGENASE B CHAIN"/>
    <property type="match status" value="1"/>
</dbReference>
<name>A0A8C6CRH7_MOSMO</name>
<evidence type="ECO:0000256" key="4">
    <source>
        <dbReference type="ARBA" id="ARBA00033729"/>
    </source>
</evidence>
<keyword evidence="8" id="KW-1185">Reference proteome</keyword>
<dbReference type="Pfam" id="PF02866">
    <property type="entry name" value="Ldh_1_C"/>
    <property type="match status" value="1"/>
</dbReference>
<evidence type="ECO:0000256" key="1">
    <source>
        <dbReference type="ARBA" id="ARBA00004496"/>
    </source>
</evidence>
<protein>
    <recommendedName>
        <fullName evidence="6">Lactate/malate dehydrogenase C-terminal domain-containing protein</fullName>
    </recommendedName>
</protein>
<organism evidence="7 8">
    <name type="scientific">Moschus moschiferus</name>
    <name type="common">Siberian musk deer</name>
    <name type="synonym">Moschus sibiricus</name>
    <dbReference type="NCBI Taxonomy" id="68415"/>
    <lineage>
        <taxon>Eukaryota</taxon>
        <taxon>Metazoa</taxon>
        <taxon>Chordata</taxon>
        <taxon>Craniata</taxon>
        <taxon>Vertebrata</taxon>
        <taxon>Euteleostomi</taxon>
        <taxon>Mammalia</taxon>
        <taxon>Eutheria</taxon>
        <taxon>Laurasiatheria</taxon>
        <taxon>Artiodactyla</taxon>
        <taxon>Ruminantia</taxon>
        <taxon>Pecora</taxon>
        <taxon>Moschidae</taxon>
        <taxon>Moschus</taxon>
    </lineage>
</organism>
<dbReference type="Gene3D" id="3.40.50.720">
    <property type="entry name" value="NAD(P)-binding Rossmann-like Domain"/>
    <property type="match status" value="1"/>
</dbReference>
<dbReference type="Proteomes" id="UP000694544">
    <property type="component" value="Unplaced"/>
</dbReference>
<dbReference type="GO" id="GO:0005737">
    <property type="term" value="C:cytoplasm"/>
    <property type="evidence" value="ECO:0007669"/>
    <property type="project" value="UniProtKB-SubCell"/>
</dbReference>
<dbReference type="PRINTS" id="PR00086">
    <property type="entry name" value="LLDHDRGNASE"/>
</dbReference>
<dbReference type="InterPro" id="IPR001557">
    <property type="entry name" value="L-lactate/malate_DH"/>
</dbReference>
<dbReference type="InterPro" id="IPR015955">
    <property type="entry name" value="Lactate_DH/Glyco_Ohase_4_C"/>
</dbReference>
<comment type="catalytic activity">
    <reaction evidence="5">
        <text>(S)-lactate + NAD(+) = pyruvate + NADH + H(+)</text>
        <dbReference type="Rhea" id="RHEA:23444"/>
        <dbReference type="ChEBI" id="CHEBI:15361"/>
        <dbReference type="ChEBI" id="CHEBI:15378"/>
        <dbReference type="ChEBI" id="CHEBI:16651"/>
        <dbReference type="ChEBI" id="CHEBI:57540"/>
        <dbReference type="ChEBI" id="CHEBI:57945"/>
        <dbReference type="EC" id="1.1.1.27"/>
    </reaction>
    <physiologicalReaction direction="left-to-right" evidence="5">
        <dbReference type="Rhea" id="RHEA:23445"/>
    </physiologicalReaction>
    <physiologicalReaction direction="right-to-left" evidence="5">
        <dbReference type="Rhea" id="RHEA:23446"/>
    </physiologicalReaction>
</comment>
<dbReference type="Ensembl" id="ENSMMST00000004325.1">
    <property type="protein sequence ID" value="ENSMMSP00000003978.1"/>
    <property type="gene ID" value="ENSMMSG00000003002.1"/>
</dbReference>
<dbReference type="InterPro" id="IPR036291">
    <property type="entry name" value="NAD(P)-bd_dom_sf"/>
</dbReference>
<keyword evidence="3" id="KW-0520">NAD</keyword>
<dbReference type="Gene3D" id="3.90.110.10">
    <property type="entry name" value="Lactate dehydrogenase/glycoside hydrolase, family 4, C-terminal"/>
    <property type="match status" value="1"/>
</dbReference>
<evidence type="ECO:0000256" key="3">
    <source>
        <dbReference type="ARBA" id="ARBA00023027"/>
    </source>
</evidence>
<dbReference type="AlphaFoldDB" id="A0A8C6CRH7"/>
<feature type="domain" description="Lactate/malate dehydrogenase C-terminal" evidence="6">
    <location>
        <begin position="98"/>
        <end position="157"/>
    </location>
</feature>
<accession>A0A8C6CRH7</accession>
<dbReference type="PANTHER" id="PTHR43128">
    <property type="entry name" value="L-2-HYDROXYCARBOXYLATE DEHYDROGENASE (NAD(P)(+))"/>
    <property type="match status" value="1"/>
</dbReference>
<evidence type="ECO:0000256" key="2">
    <source>
        <dbReference type="ARBA" id="ARBA00022490"/>
    </source>
</evidence>
<sequence>ISTLKENLIATSCRRVGVELVGIACGISILGKSLTNRLALVGVLEGKLKGEMLHLHSSFLRSSSIILTGGSNPVDIFMYVTWKLNGLPNHCVVGSGCNLDSARLHYFMAEKLGIHPSSCHGRILGEHDDSSVAVWSEVNVAGISLQELNPEMGTDNQSENWKEVQVLEQIK</sequence>
<dbReference type="GO" id="GO:0004459">
    <property type="term" value="F:L-lactate dehydrogenase (NAD+) activity"/>
    <property type="evidence" value="ECO:0007669"/>
    <property type="project" value="UniProtKB-EC"/>
</dbReference>
<comment type="function">
    <text evidence="4">Interconverts simultaneously and stereospecifically pyruvate and lactate with concomitant interconversion of NADH and NAD(+).</text>
</comment>
<evidence type="ECO:0000259" key="6">
    <source>
        <dbReference type="Pfam" id="PF02866"/>
    </source>
</evidence>
<dbReference type="GO" id="GO:0006089">
    <property type="term" value="P:lactate metabolic process"/>
    <property type="evidence" value="ECO:0007669"/>
    <property type="project" value="TreeGrafter"/>
</dbReference>
<dbReference type="GeneTree" id="ENSGT00940000153525"/>
<evidence type="ECO:0000313" key="8">
    <source>
        <dbReference type="Proteomes" id="UP000694544"/>
    </source>
</evidence>
<keyword evidence="2" id="KW-0963">Cytoplasm</keyword>
<evidence type="ECO:0000256" key="5">
    <source>
        <dbReference type="ARBA" id="ARBA00048275"/>
    </source>
</evidence>
<dbReference type="InterPro" id="IPR022383">
    <property type="entry name" value="Lactate/malate_DH_C"/>
</dbReference>
<proteinExistence type="predicted"/>
<dbReference type="SUPFAM" id="SSF51735">
    <property type="entry name" value="NAD(P)-binding Rossmann-fold domains"/>
    <property type="match status" value="1"/>
</dbReference>
<evidence type="ECO:0000313" key="7">
    <source>
        <dbReference type="Ensembl" id="ENSMMSP00000003978.1"/>
    </source>
</evidence>
<reference evidence="7" key="1">
    <citation type="submission" date="2025-08" db="UniProtKB">
        <authorList>
            <consortium name="Ensembl"/>
        </authorList>
    </citation>
    <scope>IDENTIFICATION</scope>
</reference>
<dbReference type="SUPFAM" id="SSF56327">
    <property type="entry name" value="LDH C-terminal domain-like"/>
    <property type="match status" value="1"/>
</dbReference>
<reference evidence="7" key="2">
    <citation type="submission" date="2025-09" db="UniProtKB">
        <authorList>
            <consortium name="Ensembl"/>
        </authorList>
    </citation>
    <scope>IDENTIFICATION</scope>
</reference>